<feature type="transmembrane region" description="Helical" evidence="6">
    <location>
        <begin position="392"/>
        <end position="417"/>
    </location>
</feature>
<evidence type="ECO:0000256" key="6">
    <source>
        <dbReference type="SAM" id="Phobius"/>
    </source>
</evidence>
<evidence type="ECO:0000313" key="7">
    <source>
        <dbReference type="EMBL" id="AKU08137.1"/>
    </source>
</evidence>
<evidence type="ECO:0000256" key="4">
    <source>
        <dbReference type="ARBA" id="ARBA00022989"/>
    </source>
</evidence>
<dbReference type="PATRIC" id="fig|35746.4.peg.2238"/>
<accession>A0A0K1IUA9</accession>
<dbReference type="Proteomes" id="UP000066124">
    <property type="component" value="Chromosome"/>
</dbReference>
<evidence type="ECO:0000256" key="5">
    <source>
        <dbReference type="ARBA" id="ARBA00023136"/>
    </source>
</evidence>
<dbReference type="KEGG" id="hgi:ABY42_10455"/>
<evidence type="ECO:0000313" key="8">
    <source>
        <dbReference type="Proteomes" id="UP000066124"/>
    </source>
</evidence>
<feature type="transmembrane region" description="Helical" evidence="6">
    <location>
        <begin position="179"/>
        <end position="198"/>
    </location>
</feature>
<feature type="transmembrane region" description="Helical" evidence="6">
    <location>
        <begin position="43"/>
        <end position="64"/>
    </location>
</feature>
<sequence>MSRDLLRSFSSIFGTKLGLLLVGILSTPIIVRAIGSEGYGNYAHLISIFSLLMVFTKSGIFNGIRKYIVEDRSVDDWHNHVFSFYFRTSVLISGVLAIILLSLSQIGQFENIFSGDYQYYFVLLAVYLFLGQFYSIGRGALMGFGREHHSEPIQMLNSISYAGVGLLLLYFGFGVDGLLIGHIVATGIAGFLSLWLVRNELDFTQLIKPLSDSVPQKQFLTFNFNSVLLAFLTVSMYNVDLLLLRPLAGSSETGIYKAALTVAEFLWLIPMAIQYTLVHSTSEMWYKDQQEQISSIASTATRLNLSLLVIMGIGLIFLADTFIPLYYGSEFTPAVGALFLLLPGVLGLALSRPIFAIGQGKGQLKYLVLTTGASAVLNLILNIILIPKHGMYGAAVATSIGYGSMFLFHVVTARFIGFNPIADLRIVRIGVAGILAAGMIFGLKYFLPPLPALLLVPPIGFVVYVLASVQMGVVDTPEIEKLQRHMPNKLDKVFTLLKNIRNGEHPTLHH</sequence>
<dbReference type="Pfam" id="PF13440">
    <property type="entry name" value="Polysacc_synt_3"/>
    <property type="match status" value="1"/>
</dbReference>
<reference evidence="8" key="1">
    <citation type="journal article" date="2015" name="J. Biotechnol.">
        <title>Complete genome sequence of Haloferax gibbonsii strain ARA6, a potential producer of polyhydroxyalkanoates and halocins isolated from Araruama, Rio de Janeiro, Brasil.</title>
        <authorList>
            <person name="Pinto L.H."/>
            <person name="D'Alincourt Carvalho-Assef A.P."/>
            <person name="Vieira R.P."/>
            <person name="Clementino M.M."/>
            <person name="Albano R.M."/>
        </authorList>
    </citation>
    <scope>NUCLEOTIDE SEQUENCE [LARGE SCALE GENOMIC DNA]</scope>
    <source>
        <strain evidence="8">ARA6</strain>
    </source>
</reference>
<name>A0A0K1IUA9_HALGI</name>
<comment type="subcellular location">
    <subcellularLocation>
        <location evidence="1">Cell membrane</location>
        <topology evidence="1">Multi-pass membrane protein</topology>
    </subcellularLocation>
</comment>
<feature type="transmembrane region" description="Helical" evidence="6">
    <location>
        <begin position="453"/>
        <end position="474"/>
    </location>
</feature>
<keyword evidence="3 6" id="KW-0812">Transmembrane</keyword>
<dbReference type="PANTHER" id="PTHR30250:SF11">
    <property type="entry name" value="O-ANTIGEN TRANSPORTER-RELATED"/>
    <property type="match status" value="1"/>
</dbReference>
<evidence type="ECO:0000256" key="1">
    <source>
        <dbReference type="ARBA" id="ARBA00004651"/>
    </source>
</evidence>
<keyword evidence="5 6" id="KW-0472">Membrane</keyword>
<organism evidence="7 8">
    <name type="scientific">Haloferax gibbonsii</name>
    <dbReference type="NCBI Taxonomy" id="35746"/>
    <lineage>
        <taxon>Archaea</taxon>
        <taxon>Methanobacteriati</taxon>
        <taxon>Methanobacteriota</taxon>
        <taxon>Stenosarchaea group</taxon>
        <taxon>Halobacteria</taxon>
        <taxon>Halobacteriales</taxon>
        <taxon>Haloferacaceae</taxon>
        <taxon>Haloferax</taxon>
    </lineage>
</organism>
<feature type="transmembrane region" description="Helical" evidence="6">
    <location>
        <begin position="12"/>
        <end position="31"/>
    </location>
</feature>
<evidence type="ECO:0000256" key="3">
    <source>
        <dbReference type="ARBA" id="ARBA00022692"/>
    </source>
</evidence>
<feature type="transmembrane region" description="Helical" evidence="6">
    <location>
        <begin position="366"/>
        <end position="386"/>
    </location>
</feature>
<dbReference type="GO" id="GO:0005886">
    <property type="term" value="C:plasma membrane"/>
    <property type="evidence" value="ECO:0007669"/>
    <property type="project" value="UniProtKB-SubCell"/>
</dbReference>
<feature type="transmembrane region" description="Helical" evidence="6">
    <location>
        <begin position="258"/>
        <end position="278"/>
    </location>
</feature>
<keyword evidence="2" id="KW-1003">Cell membrane</keyword>
<feature type="transmembrane region" description="Helical" evidence="6">
    <location>
        <begin position="333"/>
        <end position="354"/>
    </location>
</feature>
<gene>
    <name evidence="7" type="ORF">ABY42_10455</name>
</gene>
<dbReference type="GeneID" id="31925573"/>
<dbReference type="RefSeq" id="WP_082220659.1">
    <property type="nucleotide sequence ID" value="NZ_CP011947.1"/>
</dbReference>
<protein>
    <submittedName>
        <fullName evidence="7">Uncharacterized protein</fullName>
    </submittedName>
</protein>
<dbReference type="AlphaFoldDB" id="A0A0K1IUA9"/>
<dbReference type="InterPro" id="IPR050833">
    <property type="entry name" value="Poly_Biosynth_Transport"/>
</dbReference>
<feature type="transmembrane region" description="Helical" evidence="6">
    <location>
        <begin position="429"/>
        <end position="447"/>
    </location>
</feature>
<dbReference type="EMBL" id="CP011947">
    <property type="protein sequence ID" value="AKU08137.1"/>
    <property type="molecule type" value="Genomic_DNA"/>
</dbReference>
<evidence type="ECO:0000256" key="2">
    <source>
        <dbReference type="ARBA" id="ARBA00022475"/>
    </source>
</evidence>
<proteinExistence type="predicted"/>
<keyword evidence="4 6" id="KW-1133">Transmembrane helix</keyword>
<feature type="transmembrane region" description="Helical" evidence="6">
    <location>
        <begin position="305"/>
        <end position="327"/>
    </location>
</feature>
<feature type="transmembrane region" description="Helical" evidence="6">
    <location>
        <begin position="219"/>
        <end position="238"/>
    </location>
</feature>
<feature type="transmembrane region" description="Helical" evidence="6">
    <location>
        <begin position="117"/>
        <end position="134"/>
    </location>
</feature>
<dbReference type="PANTHER" id="PTHR30250">
    <property type="entry name" value="PST FAMILY PREDICTED COLANIC ACID TRANSPORTER"/>
    <property type="match status" value="1"/>
</dbReference>
<feature type="transmembrane region" description="Helical" evidence="6">
    <location>
        <begin position="84"/>
        <end position="105"/>
    </location>
</feature>
<feature type="transmembrane region" description="Helical" evidence="6">
    <location>
        <begin position="155"/>
        <end position="173"/>
    </location>
</feature>